<dbReference type="SMART" id="SM00369">
    <property type="entry name" value="LRR_TYP"/>
    <property type="match status" value="3"/>
</dbReference>
<feature type="domain" description="Ig-like" evidence="8">
    <location>
        <begin position="369"/>
        <end position="468"/>
    </location>
</feature>
<evidence type="ECO:0000313" key="9">
    <source>
        <dbReference type="EMBL" id="ADY41863.1"/>
    </source>
</evidence>
<dbReference type="PROSITE" id="PS50835">
    <property type="entry name" value="IG_LIKE"/>
    <property type="match status" value="1"/>
</dbReference>
<dbReference type="InterPro" id="IPR001611">
    <property type="entry name" value="Leu-rich_rpt"/>
</dbReference>
<feature type="transmembrane region" description="Helical" evidence="6">
    <location>
        <begin position="485"/>
        <end position="510"/>
    </location>
</feature>
<protein>
    <recommendedName>
        <fullName evidence="8">Ig-like domain-containing protein</fullName>
    </recommendedName>
</protein>
<dbReference type="Gene3D" id="3.80.10.10">
    <property type="entry name" value="Ribonuclease Inhibitor"/>
    <property type="match status" value="1"/>
</dbReference>
<evidence type="ECO:0000256" key="2">
    <source>
        <dbReference type="ARBA" id="ARBA00022729"/>
    </source>
</evidence>
<keyword evidence="3" id="KW-0677">Repeat</keyword>
<dbReference type="SUPFAM" id="SSF52058">
    <property type="entry name" value="L domain-like"/>
    <property type="match status" value="1"/>
</dbReference>
<dbReference type="InterPro" id="IPR013098">
    <property type="entry name" value="Ig_I-set"/>
</dbReference>
<dbReference type="InterPro" id="IPR003591">
    <property type="entry name" value="Leu-rich_rpt_typical-subtyp"/>
</dbReference>
<dbReference type="SUPFAM" id="SSF48726">
    <property type="entry name" value="Immunoglobulin"/>
    <property type="match status" value="1"/>
</dbReference>
<feature type="region of interest" description="Disordered" evidence="5">
    <location>
        <begin position="709"/>
        <end position="796"/>
    </location>
</feature>
<dbReference type="GO" id="GO:0005615">
    <property type="term" value="C:extracellular space"/>
    <property type="evidence" value="ECO:0007669"/>
    <property type="project" value="TreeGrafter"/>
</dbReference>
<evidence type="ECO:0000256" key="4">
    <source>
        <dbReference type="ARBA" id="ARBA00023157"/>
    </source>
</evidence>
<evidence type="ECO:0000259" key="8">
    <source>
        <dbReference type="PROSITE" id="PS50835"/>
    </source>
</evidence>
<dbReference type="InterPro" id="IPR032675">
    <property type="entry name" value="LRR_dom_sf"/>
</dbReference>
<keyword evidence="6" id="KW-1133">Transmembrane helix</keyword>
<keyword evidence="1" id="KW-0433">Leucine-rich repeat</keyword>
<dbReference type="InterPro" id="IPR007110">
    <property type="entry name" value="Ig-like_dom"/>
</dbReference>
<sequence>MRPQCAFFHFLLTVFIVGGGFSTVINDVPLIEDYPLPRTNDVCRKFGCVCEQEEITCTHIGPSTLNQAIFEACPGAKAITFDDCNEEECDIGLLTNASHLERISLRRCRIRNIAASEALYGLQHLHLSDNHLSEWGNICELIGNTPALISLDLSFNYLPSLHSLACLPASLRLLNLSHNQVSVFDMPSHIEMLDLSSNELMNVSSRWPLSLKWVSLSSNPLLREIPPLSLPNLKYLNLDGCQLSEVKVIGCPHLRSLSLRDTAIEVIDLDAFDAPLLRELDLSGNYRLSSVIGNLPSHVRSFRISNSLVSYLPQGFFSRAKKLHEVILMPNAWNCNECLIGWLKELPEESREQLNCSHEYNSSCTIGVPTNTEGRKIVRARYGESAVLQCEAFGNPPPLIEWWLVRPEKFIGSYEPIRKQIQMSWSRNDSYRIILGGNLIIQNSNRGLVERYRCIASNEAGNASRIVHFRLDYSFWYSLELLQSVFWGSVVASLLLCAMSFVLNILWIMCRKTGLWWIRRTERLSRVRNMVEAVEKYRQKQMLSLHESYHKGVDHVRENYHQQVEQLRASYAIQVERFRDYRAAQMETMGQHLDNIRDNYNQQMCRLRDYGARRVEQLWESYERQMNRVRTFSLQQRLKLMRQYKVKQRYLNSLLEKFGSDINASDDCLKQHSEAAVLGPIEELEVEGGLSRSSSYYSLPEYLIDEDGHIHCPSSSDPSRMFSRHQQLSSGAARNRQQPSSSRQARKSKGEIGISPSSLQPVRRRLSLRSSPPSESTDADTSSVSKIEDVTLITQV</sequence>
<dbReference type="PANTHER" id="PTHR24373">
    <property type="entry name" value="SLIT RELATED LEUCINE-RICH REPEAT NEURONAL PROTEIN"/>
    <property type="match status" value="1"/>
</dbReference>
<dbReference type="InterPro" id="IPR036179">
    <property type="entry name" value="Ig-like_dom_sf"/>
</dbReference>
<feature type="chain" id="PRO_5003268348" description="Ig-like domain-containing protein" evidence="7">
    <location>
        <begin position="23"/>
        <end position="796"/>
    </location>
</feature>
<keyword evidence="2 7" id="KW-0732">Signal</keyword>
<feature type="signal peptide" evidence="7">
    <location>
        <begin position="1"/>
        <end position="22"/>
    </location>
</feature>
<accession>F1KVF9</accession>
<keyword evidence="6" id="KW-0472">Membrane</keyword>
<evidence type="ECO:0000256" key="6">
    <source>
        <dbReference type="SAM" id="Phobius"/>
    </source>
</evidence>
<feature type="compositionally biased region" description="Polar residues" evidence="5">
    <location>
        <begin position="713"/>
        <end position="743"/>
    </location>
</feature>
<dbReference type="PANTHER" id="PTHR24373:SF387">
    <property type="entry name" value="LEUCINE-RICH REPEATS AND IMMUNOGLOBULIN-LIKE DOMAINS PROTEIN SMA-10"/>
    <property type="match status" value="1"/>
</dbReference>
<evidence type="ECO:0000256" key="3">
    <source>
        <dbReference type="ARBA" id="ARBA00022737"/>
    </source>
</evidence>
<dbReference type="InterPro" id="IPR013783">
    <property type="entry name" value="Ig-like_fold"/>
</dbReference>
<evidence type="ECO:0000256" key="7">
    <source>
        <dbReference type="SAM" id="SignalP"/>
    </source>
</evidence>
<dbReference type="PROSITE" id="PS51450">
    <property type="entry name" value="LRR"/>
    <property type="match status" value="2"/>
</dbReference>
<keyword evidence="4" id="KW-1015">Disulfide bond</keyword>
<evidence type="ECO:0000256" key="5">
    <source>
        <dbReference type="SAM" id="MobiDB-lite"/>
    </source>
</evidence>
<name>F1KVF9_ASCSU</name>
<proteinExistence type="evidence at transcript level"/>
<dbReference type="AlphaFoldDB" id="F1KVF9"/>
<dbReference type="InterPro" id="IPR050328">
    <property type="entry name" value="Dev_Immune_Receptor"/>
</dbReference>
<dbReference type="Gene3D" id="2.60.40.10">
    <property type="entry name" value="Immunoglobulins"/>
    <property type="match status" value="1"/>
</dbReference>
<dbReference type="Pfam" id="PF07679">
    <property type="entry name" value="I-set"/>
    <property type="match status" value="1"/>
</dbReference>
<reference evidence="9" key="1">
    <citation type="journal article" date="2011" name="Genome Res.">
        <title>Deep small RNA sequencing from the nematode Ascaris reveals conservation, functional diversification, and novel developmental profiles.</title>
        <authorList>
            <person name="Wang J."/>
            <person name="Czech B."/>
            <person name="Crunk A."/>
            <person name="Wallace A."/>
            <person name="Mitreva M."/>
            <person name="Hannon G.J."/>
            <person name="Davis R.E."/>
        </authorList>
    </citation>
    <scope>NUCLEOTIDE SEQUENCE</scope>
</reference>
<keyword evidence="6" id="KW-0812">Transmembrane</keyword>
<evidence type="ECO:0000256" key="1">
    <source>
        <dbReference type="ARBA" id="ARBA00022614"/>
    </source>
</evidence>
<dbReference type="EMBL" id="JI166544">
    <property type="protein sequence ID" value="ADY41863.1"/>
    <property type="molecule type" value="mRNA"/>
</dbReference>
<dbReference type="GO" id="GO:0031012">
    <property type="term" value="C:extracellular matrix"/>
    <property type="evidence" value="ECO:0007669"/>
    <property type="project" value="TreeGrafter"/>
</dbReference>
<organism evidence="9">
    <name type="scientific">Ascaris suum</name>
    <name type="common">Pig roundworm</name>
    <name type="synonym">Ascaris lumbricoides</name>
    <dbReference type="NCBI Taxonomy" id="6253"/>
    <lineage>
        <taxon>Eukaryota</taxon>
        <taxon>Metazoa</taxon>
        <taxon>Ecdysozoa</taxon>
        <taxon>Nematoda</taxon>
        <taxon>Chromadorea</taxon>
        <taxon>Rhabditida</taxon>
        <taxon>Spirurina</taxon>
        <taxon>Ascaridomorpha</taxon>
        <taxon>Ascaridoidea</taxon>
        <taxon>Ascarididae</taxon>
        <taxon>Ascaris</taxon>
    </lineage>
</organism>